<evidence type="ECO:0000256" key="2">
    <source>
        <dbReference type="ARBA" id="ARBA00007362"/>
    </source>
</evidence>
<dbReference type="SUPFAM" id="SSF103481">
    <property type="entry name" value="Multidrug resistance efflux transporter EmrE"/>
    <property type="match status" value="2"/>
</dbReference>
<feature type="transmembrane region" description="Helical" evidence="7">
    <location>
        <begin position="121"/>
        <end position="139"/>
    </location>
</feature>
<reference evidence="9 10" key="1">
    <citation type="submission" date="2014-06" db="EMBL/GenBank/DDBJ databases">
        <title>Draft genome sequence of Paenibacillus sp. MSt1.</title>
        <authorList>
            <person name="Aw Y.K."/>
            <person name="Ong K.S."/>
            <person name="Gan H.M."/>
            <person name="Lee S.M."/>
        </authorList>
    </citation>
    <scope>NUCLEOTIDE SEQUENCE [LARGE SCALE GENOMIC DNA]</scope>
    <source>
        <strain evidence="9 10">MSt1</strain>
    </source>
</reference>
<organism evidence="9 10">
    <name type="scientific">Paenibacillus tyrfis</name>
    <dbReference type="NCBI Taxonomy" id="1501230"/>
    <lineage>
        <taxon>Bacteria</taxon>
        <taxon>Bacillati</taxon>
        <taxon>Bacillota</taxon>
        <taxon>Bacilli</taxon>
        <taxon>Bacillales</taxon>
        <taxon>Paenibacillaceae</taxon>
        <taxon>Paenibacillus</taxon>
    </lineage>
</organism>
<keyword evidence="4 7" id="KW-0812">Transmembrane</keyword>
<dbReference type="PANTHER" id="PTHR42920:SF15">
    <property type="entry name" value="MEMBRANE PROTEIN"/>
    <property type="match status" value="1"/>
</dbReference>
<comment type="caution">
    <text evidence="9">The sequence shown here is derived from an EMBL/GenBank/DDBJ whole genome shotgun (WGS) entry which is preliminary data.</text>
</comment>
<sequence>MKYKAWFFLIFCNLFWAGNMIFGKYVMYEYPAIWTAFLRWLIALIFLIPIAQFIEKPAWLQIWKKHFVVILLLSVTVAIYTVLTYESLQYTSSTNGALINSLTPATIMLFSLMFQKEKITTFQVIGIITSFIGVLIVLTKGNLLQLFHIEYNKGDMIMILAVLAWTMYSLLGKKTKGMPTATLIAITSFIAVIIMLPFLFIQPLQINKITVLGIEGMLYLGIFPSVGSFILWNKSIKIVGAGIAGISMNLIPIFTAILALLLGQGLVTSQIIGGIIVIGGMLLTSMKRKQVAPKPELT</sequence>
<dbReference type="eggNOG" id="COG0697">
    <property type="taxonomic scope" value="Bacteria"/>
</dbReference>
<proteinExistence type="inferred from homology"/>
<dbReference type="InterPro" id="IPR037185">
    <property type="entry name" value="EmrE-like"/>
</dbReference>
<feature type="domain" description="EamA" evidence="8">
    <location>
        <begin position="7"/>
        <end position="138"/>
    </location>
</feature>
<protein>
    <submittedName>
        <fullName evidence="9">Cysteine transporter</fullName>
    </submittedName>
</protein>
<dbReference type="GO" id="GO:0005886">
    <property type="term" value="C:plasma membrane"/>
    <property type="evidence" value="ECO:0007669"/>
    <property type="project" value="UniProtKB-SubCell"/>
</dbReference>
<gene>
    <name evidence="9" type="ORF">ET33_13150</name>
</gene>
<evidence type="ECO:0000256" key="4">
    <source>
        <dbReference type="ARBA" id="ARBA00022692"/>
    </source>
</evidence>
<comment type="subcellular location">
    <subcellularLocation>
        <location evidence="1">Cell membrane</location>
        <topology evidence="1">Multi-pass membrane protein</topology>
    </subcellularLocation>
</comment>
<keyword evidence="10" id="KW-1185">Reference proteome</keyword>
<feature type="transmembrane region" description="Helical" evidence="7">
    <location>
        <begin position="267"/>
        <end position="284"/>
    </location>
</feature>
<feature type="transmembrane region" description="Helical" evidence="7">
    <location>
        <begin position="33"/>
        <end position="54"/>
    </location>
</feature>
<evidence type="ECO:0000256" key="6">
    <source>
        <dbReference type="ARBA" id="ARBA00023136"/>
    </source>
</evidence>
<dbReference type="InterPro" id="IPR051258">
    <property type="entry name" value="Diverse_Substrate_Transporter"/>
</dbReference>
<dbReference type="AlphaFoldDB" id="A0A081PAB2"/>
<comment type="similarity">
    <text evidence="2">Belongs to the EamA transporter family.</text>
</comment>
<evidence type="ECO:0000256" key="5">
    <source>
        <dbReference type="ARBA" id="ARBA00022989"/>
    </source>
</evidence>
<feature type="transmembrane region" description="Helical" evidence="7">
    <location>
        <begin position="97"/>
        <end position="114"/>
    </location>
</feature>
<feature type="domain" description="EamA" evidence="8">
    <location>
        <begin position="153"/>
        <end position="285"/>
    </location>
</feature>
<dbReference type="Pfam" id="PF00892">
    <property type="entry name" value="EamA"/>
    <property type="match status" value="2"/>
</dbReference>
<evidence type="ECO:0000313" key="9">
    <source>
        <dbReference type="EMBL" id="KEQ27635.1"/>
    </source>
</evidence>
<keyword evidence="5 7" id="KW-1133">Transmembrane helix</keyword>
<keyword evidence="6 7" id="KW-0472">Membrane</keyword>
<name>A0A081PAB2_9BACL</name>
<dbReference type="InterPro" id="IPR000620">
    <property type="entry name" value="EamA_dom"/>
</dbReference>
<accession>A0A081PAB2</accession>
<feature type="transmembrane region" description="Helical" evidence="7">
    <location>
        <begin position="183"/>
        <end position="203"/>
    </location>
</feature>
<feature type="transmembrane region" description="Helical" evidence="7">
    <location>
        <begin position="209"/>
        <end position="231"/>
    </location>
</feature>
<evidence type="ECO:0000256" key="1">
    <source>
        <dbReference type="ARBA" id="ARBA00004651"/>
    </source>
</evidence>
<evidence type="ECO:0000259" key="8">
    <source>
        <dbReference type="Pfam" id="PF00892"/>
    </source>
</evidence>
<dbReference type="Proteomes" id="UP000028123">
    <property type="component" value="Unassembled WGS sequence"/>
</dbReference>
<evidence type="ECO:0000256" key="7">
    <source>
        <dbReference type="SAM" id="Phobius"/>
    </source>
</evidence>
<feature type="transmembrane region" description="Helical" evidence="7">
    <location>
        <begin position="151"/>
        <end position="171"/>
    </location>
</feature>
<feature type="transmembrane region" description="Helical" evidence="7">
    <location>
        <begin position="238"/>
        <end position="261"/>
    </location>
</feature>
<evidence type="ECO:0000313" key="10">
    <source>
        <dbReference type="Proteomes" id="UP000028123"/>
    </source>
</evidence>
<evidence type="ECO:0000256" key="3">
    <source>
        <dbReference type="ARBA" id="ARBA00022475"/>
    </source>
</evidence>
<keyword evidence="3" id="KW-1003">Cell membrane</keyword>
<dbReference type="EMBL" id="JNVM01000002">
    <property type="protein sequence ID" value="KEQ27635.1"/>
    <property type="molecule type" value="Genomic_DNA"/>
</dbReference>
<dbReference type="PANTHER" id="PTHR42920">
    <property type="entry name" value="OS03G0707200 PROTEIN-RELATED"/>
    <property type="match status" value="1"/>
</dbReference>
<feature type="transmembrane region" description="Helical" evidence="7">
    <location>
        <begin position="66"/>
        <end position="85"/>
    </location>
</feature>